<dbReference type="PANTHER" id="PTHR33627:SF1">
    <property type="entry name" value="TRANSPOSASE"/>
    <property type="match status" value="1"/>
</dbReference>
<dbReference type="PANTHER" id="PTHR33627">
    <property type="entry name" value="TRANSPOSASE"/>
    <property type="match status" value="1"/>
</dbReference>
<name>X1KC84_9ZZZZ</name>
<feature type="non-terminal residue" evidence="2">
    <location>
        <position position="168"/>
    </location>
</feature>
<dbReference type="EMBL" id="BARU01039307">
    <property type="protein sequence ID" value="GAH79678.1"/>
    <property type="molecule type" value="Genomic_DNA"/>
</dbReference>
<evidence type="ECO:0000259" key="1">
    <source>
        <dbReference type="Pfam" id="PF13546"/>
    </source>
</evidence>
<sequence length="168" mass="19113">MNTEQMASLEPALKQLLETFRKCLHKPTFRHFRTYVLGLLDDMPRKNVEAIALAADVPVRTLQEFLSEFRWDHDRMHQTYQHRIADKHGCDGAIGVVDGSGHPKQGKKTPGVQRQYCGETGKIDNCVVGVHLLYTDNDPKNPFSSMLDSGLYLPRSWIEDPARRHEAG</sequence>
<protein>
    <recommendedName>
        <fullName evidence="1">Transposase IS701-like DDE domain-containing protein</fullName>
    </recommendedName>
</protein>
<dbReference type="AlphaFoldDB" id="X1KC84"/>
<proteinExistence type="predicted"/>
<dbReference type="InterPro" id="IPR038721">
    <property type="entry name" value="IS701-like_DDE_dom"/>
</dbReference>
<feature type="domain" description="Transposase IS701-like DDE" evidence="1">
    <location>
        <begin position="20"/>
        <end position="168"/>
    </location>
</feature>
<dbReference type="Pfam" id="PF13546">
    <property type="entry name" value="DDE_5"/>
    <property type="match status" value="1"/>
</dbReference>
<dbReference type="InterPro" id="IPR039365">
    <property type="entry name" value="IS701-like"/>
</dbReference>
<organism evidence="2">
    <name type="scientific">marine sediment metagenome</name>
    <dbReference type="NCBI Taxonomy" id="412755"/>
    <lineage>
        <taxon>unclassified sequences</taxon>
        <taxon>metagenomes</taxon>
        <taxon>ecological metagenomes</taxon>
    </lineage>
</organism>
<reference evidence="2" key="1">
    <citation type="journal article" date="2014" name="Front. Microbiol.">
        <title>High frequency of phylogenetically diverse reductive dehalogenase-homologous genes in deep subseafloor sedimentary metagenomes.</title>
        <authorList>
            <person name="Kawai M."/>
            <person name="Futagami T."/>
            <person name="Toyoda A."/>
            <person name="Takaki Y."/>
            <person name="Nishi S."/>
            <person name="Hori S."/>
            <person name="Arai W."/>
            <person name="Tsubouchi T."/>
            <person name="Morono Y."/>
            <person name="Uchiyama I."/>
            <person name="Ito T."/>
            <person name="Fujiyama A."/>
            <person name="Inagaki F."/>
            <person name="Takami H."/>
        </authorList>
    </citation>
    <scope>NUCLEOTIDE SEQUENCE</scope>
    <source>
        <strain evidence="2">Expedition CK06-06</strain>
    </source>
</reference>
<gene>
    <name evidence="2" type="ORF">S03H2_60946</name>
</gene>
<accession>X1KC84</accession>
<evidence type="ECO:0000313" key="2">
    <source>
        <dbReference type="EMBL" id="GAH79678.1"/>
    </source>
</evidence>
<comment type="caution">
    <text evidence="2">The sequence shown here is derived from an EMBL/GenBank/DDBJ whole genome shotgun (WGS) entry which is preliminary data.</text>
</comment>